<feature type="compositionally biased region" description="Polar residues" evidence="1">
    <location>
        <begin position="64"/>
        <end position="82"/>
    </location>
</feature>
<dbReference type="PANTHER" id="PTHR34213">
    <property type="entry name" value="NUCLEAR TRANSPORT FACTOR 2 (NTF2) FAMILY PROTEIN"/>
    <property type="match status" value="1"/>
</dbReference>
<proteinExistence type="predicted"/>
<evidence type="ECO:0000256" key="1">
    <source>
        <dbReference type="SAM" id="MobiDB-lite"/>
    </source>
</evidence>
<sequence length="258" mass="28586">MLQFPIVENNPTVLSFCGRLSMPQCRPDRFKDIPLEVGFGCDLTVTLTRLGRAAPRAPAAPFASLTQPRQPFQQPKQSNRRTMATDRGELKIESQNIKTAPGVELSAQQQTLVGSVLDLFAGRPSLPKLGLWKDDAEFTDPLTIAKGREKYEAQWYGLQAVFSEIERLSHEVKSSGNPIVMDMSTRYVVKGLGKEQKIDSVVEIHTEGDKITKVADMWNGKLPDGAISNAFRHLNAVSVPKMVGVPKNAEEDRQRGNQ</sequence>
<name>A0A3M7DZN0_HORWE</name>
<organism evidence="2 3">
    <name type="scientific">Hortaea werneckii</name>
    <name type="common">Black yeast</name>
    <name type="synonym">Cladosporium werneckii</name>
    <dbReference type="NCBI Taxonomy" id="91943"/>
    <lineage>
        <taxon>Eukaryota</taxon>
        <taxon>Fungi</taxon>
        <taxon>Dikarya</taxon>
        <taxon>Ascomycota</taxon>
        <taxon>Pezizomycotina</taxon>
        <taxon>Dothideomycetes</taxon>
        <taxon>Dothideomycetidae</taxon>
        <taxon>Mycosphaerellales</taxon>
        <taxon>Teratosphaeriaceae</taxon>
        <taxon>Hortaea</taxon>
    </lineage>
</organism>
<accession>A0A3M7DZN0</accession>
<dbReference type="Gene3D" id="3.10.450.50">
    <property type="match status" value="1"/>
</dbReference>
<evidence type="ECO:0000313" key="3">
    <source>
        <dbReference type="Proteomes" id="UP000269276"/>
    </source>
</evidence>
<dbReference type="OrthoDB" id="2400485at2759"/>
<reference evidence="2 3" key="1">
    <citation type="journal article" date="2018" name="BMC Genomics">
        <title>Genomic evidence for intraspecific hybridization in a clonal and extremely halotolerant yeast.</title>
        <authorList>
            <person name="Gostincar C."/>
            <person name="Stajich J.E."/>
            <person name="Zupancic J."/>
            <person name="Zalar P."/>
            <person name="Gunde-Cimerman N."/>
        </authorList>
    </citation>
    <scope>NUCLEOTIDE SEQUENCE [LARGE SCALE GENOMIC DNA]</scope>
    <source>
        <strain evidence="2 3">EXF-2682</strain>
    </source>
</reference>
<gene>
    <name evidence="2" type="ORF">D0863_06160</name>
</gene>
<dbReference type="PANTHER" id="PTHR34213:SF2">
    <property type="entry name" value="NUCLEAR TRANSPORT FACTOR 2 (NTF2) FAMILY PROTEIN"/>
    <property type="match status" value="1"/>
</dbReference>
<dbReference type="VEuPathDB" id="FungiDB:BTJ68_05670"/>
<dbReference type="SUPFAM" id="SSF54427">
    <property type="entry name" value="NTF2-like"/>
    <property type="match status" value="1"/>
</dbReference>
<evidence type="ECO:0000313" key="2">
    <source>
        <dbReference type="EMBL" id="RMY69889.1"/>
    </source>
</evidence>
<dbReference type="InterPro" id="IPR032710">
    <property type="entry name" value="NTF2-like_dom_sf"/>
</dbReference>
<dbReference type="EMBL" id="QWIP01000189">
    <property type="protein sequence ID" value="RMY69889.1"/>
    <property type="molecule type" value="Genomic_DNA"/>
</dbReference>
<feature type="region of interest" description="Disordered" evidence="1">
    <location>
        <begin position="58"/>
        <end position="82"/>
    </location>
</feature>
<dbReference type="Proteomes" id="UP000269276">
    <property type="component" value="Unassembled WGS sequence"/>
</dbReference>
<comment type="caution">
    <text evidence="2">The sequence shown here is derived from an EMBL/GenBank/DDBJ whole genome shotgun (WGS) entry which is preliminary data.</text>
</comment>
<protein>
    <recommendedName>
        <fullName evidence="4">SnoaL-like domain-containing protein</fullName>
    </recommendedName>
</protein>
<evidence type="ECO:0008006" key="4">
    <source>
        <dbReference type="Google" id="ProtNLM"/>
    </source>
</evidence>
<dbReference type="AlphaFoldDB" id="A0A3M7DZN0"/>